<sequence>MARPVPLPAPVMTTTLSSIVICVLRDGRATHSSAADWMDYACAAMISSQSSKDDPLSQVLAALGARSAGLNRLEARGDWALSFPEKHRLKLVAAIRGECWIRLPRRAPKRVVEGDVLLIGNTPYVVASDPQCVPVDGVLRYAGQESLRLGDGDDTVLLGAGILFSGENSGFLIDALPRLMKIQSVSPSAFAVRTTLDLLDAEMGRHRMGSARVASCLSEVLVVEAIRAYMHENKEAHTQAHISWIGALGDRHIGAALALMHGDVAHAWTVAELALRVGMSRSAFSSRFSQTVGQAPLHYLTQWRMLLAHRLLAETGLDIAHVAERVGYQSPSAFSHAFKRMFGAAPRRLVRPGER</sequence>
<name>Q3BY04_XANE5</name>
<feature type="domain" description="HTH araC/xylS-type" evidence="4">
    <location>
        <begin position="254"/>
        <end position="352"/>
    </location>
</feature>
<dbReference type="InterPro" id="IPR050204">
    <property type="entry name" value="AraC_XylS_family_regulators"/>
</dbReference>
<dbReference type="Pfam" id="PF12852">
    <property type="entry name" value="Cupin_6"/>
    <property type="match status" value="1"/>
</dbReference>
<reference evidence="5 6" key="1">
    <citation type="journal article" date="2005" name="J. Bacteriol.">
        <title>Insights into genome plasticity and pathogenicity of the plant pathogenic Bacterium Xanthomonas campestris pv. vesicatoria revealed by the complete genome sequence.</title>
        <authorList>
            <person name="Thieme F."/>
            <person name="Koebnik R."/>
            <person name="Bekel T."/>
            <person name="Berger C."/>
            <person name="Boch J."/>
            <person name="Buettner D."/>
            <person name="Caldana C."/>
            <person name="Gaigalat L."/>
            <person name="Goesmann A."/>
            <person name="Kay S."/>
            <person name="Kirchner O."/>
            <person name="Lanz C."/>
            <person name="Linke B."/>
            <person name="McHardy A.C."/>
            <person name="Meyer F."/>
            <person name="Mittenhuber G."/>
            <person name="Nies D.H."/>
            <person name="Niesbach-Kloesgen U."/>
            <person name="Patschkowski T."/>
            <person name="Rueckert C."/>
            <person name="Rupp O."/>
            <person name="Schneicker S."/>
            <person name="Schuster S.C."/>
            <person name="Vorhoelter F.J."/>
            <person name="Weber E."/>
            <person name="Puehler A."/>
            <person name="Bonas U."/>
            <person name="Bartels D."/>
            <person name="Kaiser O."/>
        </authorList>
    </citation>
    <scope>NUCLEOTIDE SEQUENCE [LARGE SCALE GENOMIC DNA]</scope>
    <source>
        <strain evidence="5 6">85-10</strain>
    </source>
</reference>
<evidence type="ECO:0000256" key="2">
    <source>
        <dbReference type="ARBA" id="ARBA00023125"/>
    </source>
</evidence>
<dbReference type="Pfam" id="PF12833">
    <property type="entry name" value="HTH_18"/>
    <property type="match status" value="1"/>
</dbReference>
<dbReference type="EMBL" id="AM039952">
    <property type="protein sequence ID" value="CAJ22259.1"/>
    <property type="molecule type" value="Genomic_DNA"/>
</dbReference>
<evidence type="ECO:0000313" key="5">
    <source>
        <dbReference type="EMBL" id="CAJ22259.1"/>
    </source>
</evidence>
<dbReference type="STRING" id="456327.BJD11_19700"/>
<organism evidence="6">
    <name type="scientific">Xanthomonas euvesicatoria pv. vesicatoria (strain 85-10)</name>
    <name type="common">Xanthomonas campestris pv. vesicatoria</name>
    <dbReference type="NCBI Taxonomy" id="316273"/>
    <lineage>
        <taxon>Bacteria</taxon>
        <taxon>Pseudomonadati</taxon>
        <taxon>Pseudomonadota</taxon>
        <taxon>Gammaproteobacteria</taxon>
        <taxon>Lysobacterales</taxon>
        <taxon>Lysobacteraceae</taxon>
        <taxon>Xanthomonas</taxon>
    </lineage>
</organism>
<keyword evidence="3" id="KW-0804">Transcription</keyword>
<dbReference type="InterPro" id="IPR020449">
    <property type="entry name" value="Tscrpt_reg_AraC-type_HTH"/>
</dbReference>
<accession>Q3BY04</accession>
<dbReference type="Gene3D" id="1.10.10.60">
    <property type="entry name" value="Homeodomain-like"/>
    <property type="match status" value="2"/>
</dbReference>
<proteinExistence type="predicted"/>
<dbReference type="InterPro" id="IPR009057">
    <property type="entry name" value="Homeodomain-like_sf"/>
</dbReference>
<dbReference type="PRINTS" id="PR00032">
    <property type="entry name" value="HTHARAC"/>
</dbReference>
<dbReference type="HOGENOM" id="CLU_000445_81_0_6"/>
<dbReference type="GO" id="GO:0003700">
    <property type="term" value="F:DNA-binding transcription factor activity"/>
    <property type="evidence" value="ECO:0007669"/>
    <property type="project" value="InterPro"/>
</dbReference>
<dbReference type="AlphaFoldDB" id="Q3BY04"/>
<dbReference type="eggNOG" id="COG2207">
    <property type="taxonomic scope" value="Bacteria"/>
</dbReference>
<dbReference type="GO" id="GO:0043565">
    <property type="term" value="F:sequence-specific DNA binding"/>
    <property type="evidence" value="ECO:0007669"/>
    <property type="project" value="InterPro"/>
</dbReference>
<dbReference type="PANTHER" id="PTHR46796:SF7">
    <property type="entry name" value="ARAC FAMILY TRANSCRIPTIONAL REGULATOR"/>
    <property type="match status" value="1"/>
</dbReference>
<evidence type="ECO:0000259" key="4">
    <source>
        <dbReference type="PROSITE" id="PS01124"/>
    </source>
</evidence>
<dbReference type="Proteomes" id="UP000007069">
    <property type="component" value="Chromosome"/>
</dbReference>
<dbReference type="KEGG" id="xcv:XCV0628"/>
<evidence type="ECO:0000256" key="3">
    <source>
        <dbReference type="ARBA" id="ARBA00023163"/>
    </source>
</evidence>
<keyword evidence="1" id="KW-0805">Transcription regulation</keyword>
<protein>
    <submittedName>
        <fullName evidence="5">Transcriptional regulator, AraC family</fullName>
    </submittedName>
</protein>
<dbReference type="InterPro" id="IPR018060">
    <property type="entry name" value="HTH_AraC"/>
</dbReference>
<keyword evidence="2" id="KW-0238">DNA-binding</keyword>
<dbReference type="SMART" id="SM00342">
    <property type="entry name" value="HTH_ARAC"/>
    <property type="match status" value="1"/>
</dbReference>
<dbReference type="PANTHER" id="PTHR46796">
    <property type="entry name" value="HTH-TYPE TRANSCRIPTIONAL ACTIVATOR RHAS-RELATED"/>
    <property type="match status" value="1"/>
</dbReference>
<dbReference type="SUPFAM" id="SSF46689">
    <property type="entry name" value="Homeodomain-like"/>
    <property type="match status" value="2"/>
</dbReference>
<dbReference type="InterPro" id="IPR032783">
    <property type="entry name" value="AraC_lig"/>
</dbReference>
<gene>
    <name evidence="5" type="ordered locus">XCV0628</name>
</gene>
<evidence type="ECO:0000256" key="1">
    <source>
        <dbReference type="ARBA" id="ARBA00023015"/>
    </source>
</evidence>
<dbReference type="PROSITE" id="PS01124">
    <property type="entry name" value="HTH_ARAC_FAMILY_2"/>
    <property type="match status" value="1"/>
</dbReference>
<evidence type="ECO:0000313" key="6">
    <source>
        <dbReference type="Proteomes" id="UP000007069"/>
    </source>
</evidence>